<keyword evidence="6 9" id="KW-0223">Dioxygenase</keyword>
<reference evidence="10 11" key="1">
    <citation type="submission" date="2023-11" db="EMBL/GenBank/DDBJ databases">
        <title>Halocaridina rubra genome assembly.</title>
        <authorList>
            <person name="Smith C."/>
        </authorList>
    </citation>
    <scope>NUCLEOTIDE SEQUENCE [LARGE SCALE GENOMIC DNA]</scope>
    <source>
        <strain evidence="10">EP-1</strain>
        <tissue evidence="10">Whole</tissue>
    </source>
</reference>
<dbReference type="Pfam" id="PF05995">
    <property type="entry name" value="CDO_I"/>
    <property type="match status" value="1"/>
</dbReference>
<evidence type="ECO:0000313" key="11">
    <source>
        <dbReference type="Proteomes" id="UP001381693"/>
    </source>
</evidence>
<sequence length="116" mass="12967">MINHSVSIHLFPTCIVPSYTPDPILDRTSCTFSIHLILGLSLVQISGKPTLRERDSLGLHRVENVSHSDGAVSLHLYCPPFNSCSIFDERTGKKTKCPVTFWSKFGQKVDSKTYIC</sequence>
<keyword evidence="4 9" id="KW-0479">Metal-binding</keyword>
<protein>
    <recommendedName>
        <fullName evidence="3 9">Cysteine dioxygenase</fullName>
        <ecNumber evidence="3 9">1.13.11.20</ecNumber>
    </recommendedName>
</protein>
<dbReference type="EMBL" id="JAXCGZ010015680">
    <property type="protein sequence ID" value="KAK7069923.1"/>
    <property type="molecule type" value="Genomic_DNA"/>
</dbReference>
<keyword evidence="7 9" id="KW-0560">Oxidoreductase</keyword>
<evidence type="ECO:0000256" key="8">
    <source>
        <dbReference type="ARBA" id="ARBA00023004"/>
    </source>
</evidence>
<evidence type="ECO:0000256" key="2">
    <source>
        <dbReference type="ARBA" id="ARBA00006622"/>
    </source>
</evidence>
<evidence type="ECO:0000313" key="10">
    <source>
        <dbReference type="EMBL" id="KAK7069923.1"/>
    </source>
</evidence>
<organism evidence="10 11">
    <name type="scientific">Halocaridina rubra</name>
    <name type="common">Hawaiian red shrimp</name>
    <dbReference type="NCBI Taxonomy" id="373956"/>
    <lineage>
        <taxon>Eukaryota</taxon>
        <taxon>Metazoa</taxon>
        <taxon>Ecdysozoa</taxon>
        <taxon>Arthropoda</taxon>
        <taxon>Crustacea</taxon>
        <taxon>Multicrustacea</taxon>
        <taxon>Malacostraca</taxon>
        <taxon>Eumalacostraca</taxon>
        <taxon>Eucarida</taxon>
        <taxon>Decapoda</taxon>
        <taxon>Pleocyemata</taxon>
        <taxon>Caridea</taxon>
        <taxon>Atyoidea</taxon>
        <taxon>Atyidae</taxon>
        <taxon>Halocaridina</taxon>
    </lineage>
</organism>
<dbReference type="GO" id="GO:0019448">
    <property type="term" value="P:L-cysteine catabolic process"/>
    <property type="evidence" value="ECO:0007669"/>
    <property type="project" value="TreeGrafter"/>
</dbReference>
<dbReference type="SUPFAM" id="SSF51182">
    <property type="entry name" value="RmlC-like cupins"/>
    <property type="match status" value="1"/>
</dbReference>
<comment type="pathway">
    <text evidence="1 9">Organosulfur biosynthesis; taurine biosynthesis; hypotaurine from L-cysteine: step 1/2.</text>
</comment>
<dbReference type="AlphaFoldDB" id="A0AAN8ZZW3"/>
<comment type="caution">
    <text evidence="10">The sequence shown here is derived from an EMBL/GenBank/DDBJ whole genome shotgun (WGS) entry which is preliminary data.</text>
</comment>
<dbReference type="InterPro" id="IPR010300">
    <property type="entry name" value="CDO_1"/>
</dbReference>
<accession>A0AAN8ZZW3</accession>
<evidence type="ECO:0000256" key="7">
    <source>
        <dbReference type="ARBA" id="ARBA00023002"/>
    </source>
</evidence>
<name>A0AAN8ZZW3_HALRR</name>
<gene>
    <name evidence="10" type="primary">CDO1_2</name>
    <name evidence="10" type="ORF">SK128_007132</name>
</gene>
<dbReference type="EC" id="1.13.11.20" evidence="3 9"/>
<evidence type="ECO:0000256" key="3">
    <source>
        <dbReference type="ARBA" id="ARBA00013133"/>
    </source>
</evidence>
<dbReference type="InterPro" id="IPR014710">
    <property type="entry name" value="RmlC-like_jellyroll"/>
</dbReference>
<keyword evidence="5" id="KW-0883">Thioether bond</keyword>
<dbReference type="GO" id="GO:0017172">
    <property type="term" value="F:cysteine dioxygenase activity"/>
    <property type="evidence" value="ECO:0007669"/>
    <property type="project" value="UniProtKB-UniRule"/>
</dbReference>
<dbReference type="Gene3D" id="2.60.120.10">
    <property type="entry name" value="Jelly Rolls"/>
    <property type="match status" value="1"/>
</dbReference>
<comment type="catalytic activity">
    <reaction evidence="9">
        <text>L-cysteine + O2 = 3-sulfino-L-alanine + H(+)</text>
        <dbReference type="Rhea" id="RHEA:20441"/>
        <dbReference type="ChEBI" id="CHEBI:15378"/>
        <dbReference type="ChEBI" id="CHEBI:15379"/>
        <dbReference type="ChEBI" id="CHEBI:35235"/>
        <dbReference type="ChEBI" id="CHEBI:61085"/>
        <dbReference type="EC" id="1.13.11.20"/>
    </reaction>
</comment>
<dbReference type="GO" id="GO:0008198">
    <property type="term" value="F:ferrous iron binding"/>
    <property type="evidence" value="ECO:0007669"/>
    <property type="project" value="TreeGrafter"/>
</dbReference>
<dbReference type="PANTHER" id="PTHR12918">
    <property type="entry name" value="CYSTEINE DIOXYGENASE"/>
    <property type="match status" value="1"/>
</dbReference>
<comment type="cofactor">
    <cofactor evidence="9">
        <name>Fe cation</name>
        <dbReference type="ChEBI" id="CHEBI:24875"/>
    </cofactor>
    <text evidence="9">Binds 1 Fe cation per subunit.</text>
</comment>
<keyword evidence="11" id="KW-1185">Reference proteome</keyword>
<evidence type="ECO:0000256" key="9">
    <source>
        <dbReference type="RuleBase" id="RU366010"/>
    </source>
</evidence>
<evidence type="ECO:0000256" key="6">
    <source>
        <dbReference type="ARBA" id="ARBA00022964"/>
    </source>
</evidence>
<comment type="similarity">
    <text evidence="2 9">Belongs to the cysteine dioxygenase family.</text>
</comment>
<proteinExistence type="inferred from homology"/>
<dbReference type="Proteomes" id="UP001381693">
    <property type="component" value="Unassembled WGS sequence"/>
</dbReference>
<dbReference type="InterPro" id="IPR011051">
    <property type="entry name" value="RmlC_Cupin_sf"/>
</dbReference>
<evidence type="ECO:0000256" key="4">
    <source>
        <dbReference type="ARBA" id="ARBA00022723"/>
    </source>
</evidence>
<dbReference type="GO" id="GO:0042412">
    <property type="term" value="P:taurine biosynthetic process"/>
    <property type="evidence" value="ECO:0007669"/>
    <property type="project" value="UniProtKB-UniRule"/>
</dbReference>
<dbReference type="PANTHER" id="PTHR12918:SF1">
    <property type="entry name" value="CYSTEINE DIOXYGENASE TYPE 1"/>
    <property type="match status" value="1"/>
</dbReference>
<evidence type="ECO:0000256" key="5">
    <source>
        <dbReference type="ARBA" id="ARBA00022784"/>
    </source>
</evidence>
<keyword evidence="8 9" id="KW-0408">Iron</keyword>
<evidence type="ECO:0000256" key="1">
    <source>
        <dbReference type="ARBA" id="ARBA00004759"/>
    </source>
</evidence>